<keyword evidence="3" id="KW-1185">Reference proteome</keyword>
<name>A0A9N9G7H3_9GLOM</name>
<evidence type="ECO:0000313" key="3">
    <source>
        <dbReference type="Proteomes" id="UP000789570"/>
    </source>
</evidence>
<organism evidence="2 3">
    <name type="scientific">Funneliformis caledonium</name>
    <dbReference type="NCBI Taxonomy" id="1117310"/>
    <lineage>
        <taxon>Eukaryota</taxon>
        <taxon>Fungi</taxon>
        <taxon>Fungi incertae sedis</taxon>
        <taxon>Mucoromycota</taxon>
        <taxon>Glomeromycotina</taxon>
        <taxon>Glomeromycetes</taxon>
        <taxon>Glomerales</taxon>
        <taxon>Glomeraceae</taxon>
        <taxon>Funneliformis</taxon>
    </lineage>
</organism>
<proteinExistence type="predicted"/>
<gene>
    <name evidence="2" type="ORF">FCALED_LOCUS7880</name>
</gene>
<dbReference type="AlphaFoldDB" id="A0A9N9G7H3"/>
<feature type="region of interest" description="Disordered" evidence="1">
    <location>
        <begin position="1"/>
        <end position="34"/>
    </location>
</feature>
<evidence type="ECO:0000313" key="2">
    <source>
        <dbReference type="EMBL" id="CAG8586813.1"/>
    </source>
</evidence>
<feature type="compositionally biased region" description="Polar residues" evidence="1">
    <location>
        <begin position="1"/>
        <end position="12"/>
    </location>
</feature>
<dbReference type="EMBL" id="CAJVPQ010002186">
    <property type="protein sequence ID" value="CAG8586813.1"/>
    <property type="molecule type" value="Genomic_DNA"/>
</dbReference>
<comment type="caution">
    <text evidence="2">The sequence shown here is derived from an EMBL/GenBank/DDBJ whole genome shotgun (WGS) entry which is preliminary data.</text>
</comment>
<reference evidence="2" key="1">
    <citation type="submission" date="2021-06" db="EMBL/GenBank/DDBJ databases">
        <authorList>
            <person name="Kallberg Y."/>
            <person name="Tangrot J."/>
            <person name="Rosling A."/>
        </authorList>
    </citation>
    <scope>NUCLEOTIDE SEQUENCE</scope>
    <source>
        <strain evidence="2">UK204</strain>
    </source>
</reference>
<evidence type="ECO:0000256" key="1">
    <source>
        <dbReference type="SAM" id="MobiDB-lite"/>
    </source>
</evidence>
<sequence>MATNTSMESQISKGEWRKTESEEPNPPDARSIYYNGKAPRPTIYAIKIDWVLTPVTNNIKKLMMDENNDENSIILAGINQLVCLRNFKELPKSAREALDKNAPYE</sequence>
<accession>A0A9N9G7H3</accession>
<dbReference type="Proteomes" id="UP000789570">
    <property type="component" value="Unassembled WGS sequence"/>
</dbReference>
<protein>
    <submittedName>
        <fullName evidence="2">11624_t:CDS:1</fullName>
    </submittedName>
</protein>